<proteinExistence type="predicted"/>
<dbReference type="Proteomes" id="UP000005876">
    <property type="component" value="Chromosome"/>
</dbReference>
<dbReference type="EMBL" id="CP003107">
    <property type="protein sequence ID" value="AET59499.1"/>
    <property type="molecule type" value="Genomic_DNA"/>
</dbReference>
<evidence type="ECO:0008006" key="3">
    <source>
        <dbReference type="Google" id="ProtNLM"/>
    </source>
</evidence>
<dbReference type="RefSeq" id="WP_014280226.1">
    <property type="nucleotide sequence ID" value="NC_016641.1"/>
</dbReference>
<dbReference type="KEGG" id="pta:HPL003_13740"/>
<dbReference type="HOGENOM" id="CLU_328115_0_0_9"/>
<reference key="2">
    <citation type="submission" date="2011-11" db="EMBL/GenBank/DDBJ databases">
        <authorList>
            <person name="Shin S.H."/>
            <person name="Kim S."/>
            <person name="Kim J.Y."/>
        </authorList>
    </citation>
    <scope>NUCLEOTIDE SEQUENCE</scope>
    <source>
        <strain>HPL-003</strain>
    </source>
</reference>
<evidence type="ECO:0000313" key="2">
    <source>
        <dbReference type="Proteomes" id="UP000005876"/>
    </source>
</evidence>
<dbReference type="eggNOG" id="COG5301">
    <property type="taxonomic scope" value="Bacteria"/>
</dbReference>
<dbReference type="OrthoDB" id="2667186at2"/>
<name>G7VYV9_PAETH</name>
<accession>G7VYV9</accession>
<dbReference type="STRING" id="985665.HPL003_13740"/>
<organism evidence="1 2">
    <name type="scientific">Paenibacillus terrae (strain HPL-003)</name>
    <dbReference type="NCBI Taxonomy" id="985665"/>
    <lineage>
        <taxon>Bacteria</taxon>
        <taxon>Bacillati</taxon>
        <taxon>Bacillota</taxon>
        <taxon>Bacilli</taxon>
        <taxon>Bacillales</taxon>
        <taxon>Paenibacillaceae</taxon>
        <taxon>Paenibacillus</taxon>
    </lineage>
</organism>
<gene>
    <name evidence="1" type="ordered locus">HPL003_13740</name>
</gene>
<protein>
    <recommendedName>
        <fullName evidence="3">Tail fiber protein</fullName>
    </recommendedName>
</protein>
<sequence>MASEKTPNLGLNQIDRTSPKTTYFDLEKYLDQNWRAVDNFAGGVNDGVDAIKKRLDTTERKAVTLEPGVQIVHAEKAAPFSLTGLSGRTLVNLLGRDGNCEATTGWNVTGTLEVDTAERTSGANSIKVSLNAASGNINRAVNTVSGKMYVLLADLKNGSTSRAYVSVNGVANGNDVAGTAFGTSFLRFTATSTSHVVAAVGSGVSGNVFNVDSFRLYEVSGDEYTALASMTADQVAAKYPYVDSVAPVRNPYVIRHGENLLPNFYEWTKTGHTVLTSDAYTTSGTLVSGDNGTDAYMVYYLDAIPNQEYTLTNSADSTGFMRISTFDKNAVRLQGMFVKPGESSTIKLSPSAVRMGVNISGVTSYTDEFDVNQWTWTAGTVRNFKRPMLNIGSTAKPFKPREDSILALQTDLYADPVTGTNADTVFERDGQYFKSKKWLGMALDGNQPWLLSSGFTGYKEVRLSIAPEATENSYAYKFDGKILTNRKGTAVSSGDRFSMNANGNVYLSISNTDSGWGDSYTPTVDEIKAYFIGWNMYYWNGTSAEIFNNQGPKSWRKINDHGSTTSVLPTTQIDPGLSKDGRAVYWEPYRLVYQLVAPTVEPIVSEGQLMLTDGDNQVEIGSGIVLRERASVFEYNNTAFIGAKAHVTSYLSTPSRKILGVYANGRKDSKWRLTTAYDWAYAETPATNYDKTITYTISFLTLAQSPVVPIIGSYAINEKTLLLDLVDSVQQNTARVSVLENKKSDKDNPAWITPTLLNGWSSSRFGVLKTSNGIVFFRDAITGGVTAPATIAFTLPKGYRPSTRTEIRVRSSAGGGVESNNSTVIINVDGTVQVQNTIYTAVWLDGVSFIAEQ</sequence>
<dbReference type="AlphaFoldDB" id="G7VYV9"/>
<evidence type="ECO:0000313" key="1">
    <source>
        <dbReference type="EMBL" id="AET59499.1"/>
    </source>
</evidence>
<reference evidence="2" key="1">
    <citation type="submission" date="2011-11" db="EMBL/GenBank/DDBJ databases">
        <title>Complete sequence of Paenibacillus terrae HPL-003.</title>
        <authorList>
            <person name="Shin S.H."/>
            <person name="Kim S."/>
            <person name="Kim J.Y."/>
        </authorList>
    </citation>
    <scope>NUCLEOTIDE SEQUENCE [LARGE SCALE GENOMIC DNA]</scope>
    <source>
        <strain evidence="2">HPL-003</strain>
    </source>
</reference>
<reference evidence="1 2" key="3">
    <citation type="journal article" date="2012" name="J. Bacteriol.">
        <title>Genome Sequence of Paenibacillus terrae HPL-003, a Xylanase-Producing Bacterium Isolated from Soil Found in Forest Residue.</title>
        <authorList>
            <person name="Shin S.H."/>
            <person name="Kim S."/>
            <person name="Kim J.Y."/>
            <person name="Song H.Y."/>
            <person name="Cho S.J."/>
            <person name="Kim D.R."/>
            <person name="Lee K.I."/>
            <person name="Lim H.K."/>
            <person name="Park N.J."/>
            <person name="Hwang I.T."/>
            <person name="Yang K.S."/>
        </authorList>
    </citation>
    <scope>NUCLEOTIDE SEQUENCE [LARGE SCALE GENOMIC DNA]</scope>
    <source>
        <strain evidence="1 2">HPL-003</strain>
    </source>
</reference>